<proteinExistence type="predicted"/>
<dbReference type="RefSeq" id="WP_138190665.1">
    <property type="nucleotide sequence ID" value="NZ_VBWP01000003.1"/>
</dbReference>
<comment type="caution">
    <text evidence="1">The sequence shown here is derived from an EMBL/GenBank/DDBJ whole genome shotgun (WGS) entry which is preliminary data.</text>
</comment>
<keyword evidence="2" id="KW-1185">Reference proteome</keyword>
<gene>
    <name evidence="1" type="ORF">FEZ08_05265</name>
</gene>
<accession>A0A5R8QE46</accession>
<organism evidence="1 2">
    <name type="scientific">Culicoidibacter larvae</name>
    <dbReference type="NCBI Taxonomy" id="2579976"/>
    <lineage>
        <taxon>Bacteria</taxon>
        <taxon>Bacillati</taxon>
        <taxon>Bacillota</taxon>
        <taxon>Culicoidibacteria</taxon>
        <taxon>Culicoidibacterales</taxon>
        <taxon>Culicoidibacteraceae</taxon>
        <taxon>Culicoidibacter</taxon>
    </lineage>
</organism>
<evidence type="ECO:0000313" key="2">
    <source>
        <dbReference type="Proteomes" id="UP000306912"/>
    </source>
</evidence>
<dbReference type="Proteomes" id="UP000306912">
    <property type="component" value="Unassembled WGS sequence"/>
</dbReference>
<name>A0A5R8QE46_9FIRM</name>
<evidence type="ECO:0000313" key="1">
    <source>
        <dbReference type="EMBL" id="TLG75458.1"/>
    </source>
</evidence>
<protein>
    <submittedName>
        <fullName evidence="1">Uncharacterized protein</fullName>
    </submittedName>
</protein>
<dbReference type="InParanoid" id="A0A5R8QE46"/>
<reference evidence="1 2" key="1">
    <citation type="submission" date="2019-05" db="EMBL/GenBank/DDBJ databases">
        <title>Culicoidintestinum kansasii gen. nov., sp. nov. from the gastrointestinal tract of the biting midge, Culicoides sonorensis.</title>
        <authorList>
            <person name="Neupane S."/>
            <person name="Ghosh A."/>
            <person name="Gunther S."/>
            <person name="Martin K."/>
            <person name="Zurek L."/>
        </authorList>
    </citation>
    <scope>NUCLEOTIDE SEQUENCE [LARGE SCALE GENOMIC DNA]</scope>
    <source>
        <strain evidence="1 2">CS-1</strain>
    </source>
</reference>
<dbReference type="OrthoDB" id="570199at2"/>
<dbReference type="AlphaFoldDB" id="A0A5R8QE46"/>
<dbReference type="EMBL" id="VBWP01000003">
    <property type="protein sequence ID" value="TLG75458.1"/>
    <property type="molecule type" value="Genomic_DNA"/>
</dbReference>
<sequence>MVTKNKYNIIIENQLEITDYDHLGKLIVYATGHDAEIQIWIVKDVREEHQQAIEWLNDNSLDEINIFLVKLELWRIGDSQPSPKFQIISQPNSWAKTIKKTMNDKLTESRTA</sequence>